<keyword evidence="2" id="KW-0812">Transmembrane</keyword>
<evidence type="ECO:0000256" key="2">
    <source>
        <dbReference type="ARBA" id="ARBA00022692"/>
    </source>
</evidence>
<protein>
    <submittedName>
        <fullName evidence="8">Putative zinc transporter</fullName>
    </submittedName>
</protein>
<reference evidence="8 9" key="1">
    <citation type="submission" date="2015-07" db="EMBL/GenBank/DDBJ databases">
        <title>High-quality genome of monoxenous trypanosomatid Leptomonas pyrrhocoris.</title>
        <authorList>
            <person name="Flegontov P."/>
            <person name="Butenko A."/>
            <person name="Firsov S."/>
            <person name="Vlcek C."/>
            <person name="Logacheva M.D."/>
            <person name="Field M."/>
            <person name="Filatov D."/>
            <person name="Flegontova O."/>
            <person name="Gerasimov E."/>
            <person name="Jackson A.P."/>
            <person name="Kelly S."/>
            <person name="Opperdoes F."/>
            <person name="O'Reilly A."/>
            <person name="Votypka J."/>
            <person name="Yurchenko V."/>
            <person name="Lukes J."/>
        </authorList>
    </citation>
    <scope>NUCLEOTIDE SEQUENCE [LARGE SCALE GENOMIC DNA]</scope>
    <source>
        <strain evidence="8">H10</strain>
    </source>
</reference>
<dbReference type="VEuPathDB" id="TriTrypDB:LpyrH10_02_5800"/>
<feature type="compositionally biased region" description="Basic and acidic residues" evidence="5">
    <location>
        <begin position="230"/>
        <end position="246"/>
    </location>
</feature>
<evidence type="ECO:0000256" key="4">
    <source>
        <dbReference type="ARBA" id="ARBA00023136"/>
    </source>
</evidence>
<dbReference type="PANTHER" id="PTHR11040">
    <property type="entry name" value="ZINC/IRON TRANSPORTER"/>
    <property type="match status" value="1"/>
</dbReference>
<evidence type="ECO:0000256" key="5">
    <source>
        <dbReference type="SAM" id="MobiDB-lite"/>
    </source>
</evidence>
<proteinExistence type="predicted"/>
<dbReference type="PANTHER" id="PTHR11040:SF44">
    <property type="entry name" value="PROTEIN ZNTC-RELATED"/>
    <property type="match status" value="1"/>
</dbReference>
<dbReference type="RefSeq" id="XP_015663696.1">
    <property type="nucleotide sequence ID" value="XM_015798176.1"/>
</dbReference>
<gene>
    <name evidence="6" type="ORF">ABB37_01602</name>
    <name evidence="7" type="ORF">ABB37_01604</name>
    <name evidence="8" type="ORF">ABB37_01606</name>
</gene>
<evidence type="ECO:0000313" key="6">
    <source>
        <dbReference type="EMBL" id="KPA85255.1"/>
    </source>
</evidence>
<dbReference type="Proteomes" id="UP000037923">
    <property type="component" value="Unassembled WGS sequence"/>
</dbReference>
<accession>A0A0M9G9D2</accession>
<dbReference type="VEuPathDB" id="TriTrypDB:LpyrH10_02_5780"/>
<dbReference type="EMBL" id="LGTL01000002">
    <property type="protein sequence ID" value="KPA85255.1"/>
    <property type="molecule type" value="Genomic_DNA"/>
</dbReference>
<dbReference type="GO" id="GO:0005886">
    <property type="term" value="C:plasma membrane"/>
    <property type="evidence" value="ECO:0007669"/>
    <property type="project" value="TreeGrafter"/>
</dbReference>
<dbReference type="GeneID" id="26901897"/>
<dbReference type="EMBL" id="LGTL01000002">
    <property type="protein sequence ID" value="KPA85259.1"/>
    <property type="molecule type" value="Genomic_DNA"/>
</dbReference>
<dbReference type="OMA" id="DCTSHDD"/>
<comment type="subcellular location">
    <subcellularLocation>
        <location evidence="1">Membrane</location>
        <topology evidence="1">Multi-pass membrane protein</topology>
    </subcellularLocation>
</comment>
<dbReference type="EMBL" id="LGTL01000002">
    <property type="protein sequence ID" value="KPA85257.1"/>
    <property type="molecule type" value="Genomic_DNA"/>
</dbReference>
<keyword evidence="3" id="KW-1133">Transmembrane helix</keyword>
<feature type="compositionally biased region" description="Basic and acidic residues" evidence="5">
    <location>
        <begin position="28"/>
        <end position="84"/>
    </location>
</feature>
<dbReference type="AlphaFoldDB" id="A0A0M9G9D2"/>
<sequence length="454" mass="47816">MSLPTLETCRQLFGDVLRAAVAVQMLDAESHGHSHADSHGHSHTDSHAAGGDDGHGHAHGDGDGDGDHGHSHGDHDHSHGDHGHSHGCASMEGEYALGLHIAAIFIILAASLLGTLIPLVGKRVPALRLHPYVYAVGKSTATGVVLAVAMIHMINHAAVVFAAECVPENFREMYEGWAFLFAMIAAVLMHAVDGTIVWVAERWSKRAAVRAGATEPCNDSLCKECPEREAEARQRGADKPDSRQDSGEGDEMAAVVLSPDGADGKRDVDEVACHGHQHGVAVPSDMPLVQRVVAAICMEFGVTLHSVFVGLALAVSNGSDLRALIIALVFHQMFEGLAMGARLADASFKLSLEILLMLVFSFSAPIGIAAGTGAVVASRDAFSGPSYAIVSAVLDSICGGIMLYIAFNLLFVDFAFDICTHCSAGRPYAIIKRMGLYAGLWVGAGVMAGIGKWL</sequence>
<evidence type="ECO:0000256" key="1">
    <source>
        <dbReference type="ARBA" id="ARBA00004141"/>
    </source>
</evidence>
<dbReference type="GeneID" id="26901899"/>
<organism evidence="8 9">
    <name type="scientific">Leptomonas pyrrhocoris</name>
    <name type="common">Firebug parasite</name>
    <dbReference type="NCBI Taxonomy" id="157538"/>
    <lineage>
        <taxon>Eukaryota</taxon>
        <taxon>Discoba</taxon>
        <taxon>Euglenozoa</taxon>
        <taxon>Kinetoplastea</taxon>
        <taxon>Metakinetoplastina</taxon>
        <taxon>Trypanosomatida</taxon>
        <taxon>Trypanosomatidae</taxon>
        <taxon>Leishmaniinae</taxon>
        <taxon>Leptomonas</taxon>
    </lineage>
</organism>
<dbReference type="OrthoDB" id="265977at2759"/>
<feature type="region of interest" description="Disordered" evidence="5">
    <location>
        <begin position="230"/>
        <end position="250"/>
    </location>
</feature>
<name>A0A0M9G9D2_LEPPY</name>
<feature type="region of interest" description="Disordered" evidence="5">
    <location>
        <begin position="28"/>
        <end position="85"/>
    </location>
</feature>
<comment type="caution">
    <text evidence="8">The sequence shown here is derived from an EMBL/GenBank/DDBJ whole genome shotgun (WGS) entry which is preliminary data.</text>
</comment>
<dbReference type="RefSeq" id="XP_015663694.1">
    <property type="nucleotide sequence ID" value="XM_015798174.1"/>
</dbReference>
<dbReference type="GO" id="GO:0005385">
    <property type="term" value="F:zinc ion transmembrane transporter activity"/>
    <property type="evidence" value="ECO:0007669"/>
    <property type="project" value="TreeGrafter"/>
</dbReference>
<dbReference type="InterPro" id="IPR003689">
    <property type="entry name" value="ZIP"/>
</dbReference>
<evidence type="ECO:0000256" key="3">
    <source>
        <dbReference type="ARBA" id="ARBA00022989"/>
    </source>
</evidence>
<evidence type="ECO:0000313" key="7">
    <source>
        <dbReference type="EMBL" id="KPA85257.1"/>
    </source>
</evidence>
<keyword evidence="4" id="KW-0472">Membrane</keyword>
<evidence type="ECO:0000313" key="8">
    <source>
        <dbReference type="EMBL" id="KPA85259.1"/>
    </source>
</evidence>
<dbReference type="GeneID" id="26901901"/>
<dbReference type="Pfam" id="PF02535">
    <property type="entry name" value="Zip"/>
    <property type="match status" value="1"/>
</dbReference>
<dbReference type="VEuPathDB" id="TriTrypDB:LpyrH10_02_5760"/>
<keyword evidence="9" id="KW-1185">Reference proteome</keyword>
<evidence type="ECO:0000313" key="9">
    <source>
        <dbReference type="Proteomes" id="UP000037923"/>
    </source>
</evidence>
<dbReference type="RefSeq" id="XP_015663698.1">
    <property type="nucleotide sequence ID" value="XM_015798178.1"/>
</dbReference>